<dbReference type="Proteomes" id="UP000053669">
    <property type="component" value="Unassembled WGS sequence"/>
</dbReference>
<gene>
    <name evidence="2" type="ORF">AQJ46_50975</name>
</gene>
<dbReference type="EMBL" id="LMWU01000103">
    <property type="protein sequence ID" value="KUN51763.1"/>
    <property type="molecule type" value="Genomic_DNA"/>
</dbReference>
<feature type="domain" description="DUF4253" evidence="1">
    <location>
        <begin position="135"/>
        <end position="242"/>
    </location>
</feature>
<organism evidence="2 3">
    <name type="scientific">Streptomyces canus</name>
    <dbReference type="NCBI Taxonomy" id="58343"/>
    <lineage>
        <taxon>Bacteria</taxon>
        <taxon>Bacillati</taxon>
        <taxon>Actinomycetota</taxon>
        <taxon>Actinomycetes</taxon>
        <taxon>Kitasatosporales</taxon>
        <taxon>Streptomycetaceae</taxon>
        <taxon>Streptomyces</taxon>
        <taxon>Streptomyces aurantiacus group</taxon>
    </lineage>
</organism>
<dbReference type="Pfam" id="PF14062">
    <property type="entry name" value="DUF4253"/>
    <property type="match status" value="1"/>
</dbReference>
<sequence length="242" mass="27250">MPEPLTEDLRQLLNDLPPGRLLGPCVAPHPVVWVSDGPVMDAADWWKRLYTRRCETGLYPLLLEYPDDSFEPVGGDYGADVDAASYLRSQWTDDSWLPFKEWPGLARPAAATTDVDVCAGELASAVARDGRARCLALVQVTRGADAPAALSWLGMTNHMTAQELSAVLRSWEDRFGLRVVGFGHGSLYVSVAARPTDVHQARVLTAEHYLACPDVFYVDPSLDWDTYHEDLMKRREWWFWWD</sequence>
<comment type="caution">
    <text evidence="2">The sequence shown here is derived from an EMBL/GenBank/DDBJ whole genome shotgun (WGS) entry which is preliminary data.</text>
</comment>
<reference evidence="2 3" key="1">
    <citation type="submission" date="2015-10" db="EMBL/GenBank/DDBJ databases">
        <title>Draft genome sequence of Streptomyces canus DSM 40017, type strain for the species Streptomyces canus.</title>
        <authorList>
            <person name="Ruckert C."/>
            <person name="Winkler A."/>
            <person name="Kalinowski J."/>
            <person name="Kampfer P."/>
            <person name="Glaeser S."/>
        </authorList>
    </citation>
    <scope>NUCLEOTIDE SEQUENCE [LARGE SCALE GENOMIC DNA]</scope>
    <source>
        <strain evidence="2 3">DSM 40017</strain>
    </source>
</reference>
<protein>
    <recommendedName>
        <fullName evidence="1">DUF4253 domain-containing protein</fullName>
    </recommendedName>
</protein>
<evidence type="ECO:0000259" key="1">
    <source>
        <dbReference type="Pfam" id="PF14062"/>
    </source>
</evidence>
<accession>A0A101RJN6</accession>
<evidence type="ECO:0000313" key="2">
    <source>
        <dbReference type="EMBL" id="KUN51763.1"/>
    </source>
</evidence>
<evidence type="ECO:0000313" key="3">
    <source>
        <dbReference type="Proteomes" id="UP000053669"/>
    </source>
</evidence>
<name>A0A101RJN6_9ACTN</name>
<dbReference type="STRING" id="58343.AQJ46_50975"/>
<dbReference type="RefSeq" id="WP_059212188.1">
    <property type="nucleotide sequence ID" value="NZ_KQ948704.1"/>
</dbReference>
<dbReference type="InterPro" id="IPR025349">
    <property type="entry name" value="DUF4253"/>
</dbReference>
<dbReference type="AlphaFoldDB" id="A0A101RJN6"/>
<proteinExistence type="predicted"/>